<name>A0A1M5MJC4_9BACT</name>
<evidence type="ECO:0000256" key="3">
    <source>
        <dbReference type="ARBA" id="ARBA00022692"/>
    </source>
</evidence>
<sequence>MAVILTVGLINILFTVWTSIPYLKKGGDSLLYFGNIATMDIKQFDIKSSNETEDGGLADLRGQVHVLARGLHAKFRFLKIAGILLLIQAVFFLPLVILIVTNIKHQ</sequence>
<dbReference type="RefSeq" id="WP_073132869.1">
    <property type="nucleotide sequence ID" value="NZ_FQWQ01000001.1"/>
</dbReference>
<evidence type="ECO:0000256" key="7">
    <source>
        <dbReference type="ARBA" id="ARBA00023136"/>
    </source>
</evidence>
<dbReference type="GO" id="GO:0051607">
    <property type="term" value="P:defense response to virus"/>
    <property type="evidence" value="ECO:0007669"/>
    <property type="project" value="UniProtKB-KW"/>
</dbReference>
<dbReference type="AlphaFoldDB" id="A0A1M5MJC4"/>
<dbReference type="GO" id="GO:0005886">
    <property type="term" value="C:plasma membrane"/>
    <property type="evidence" value="ECO:0007669"/>
    <property type="project" value="UniProtKB-SubCell"/>
</dbReference>
<accession>A0A1M5MJC4</accession>
<keyword evidence="4" id="KW-0547">Nucleotide-binding</keyword>
<proteinExistence type="predicted"/>
<evidence type="ECO:0000256" key="5">
    <source>
        <dbReference type="ARBA" id="ARBA00022989"/>
    </source>
</evidence>
<gene>
    <name evidence="10" type="ORF">SAMN04488109_1773</name>
</gene>
<dbReference type="InterPro" id="IPR043760">
    <property type="entry name" value="PycTM_dom"/>
</dbReference>
<keyword evidence="6" id="KW-0051">Antiviral defense</keyword>
<feature type="transmembrane region" description="Helical" evidence="8">
    <location>
        <begin position="77"/>
        <end position="100"/>
    </location>
</feature>
<dbReference type="STRING" id="947013.SAMN04488109_1773"/>
<evidence type="ECO:0000313" key="10">
    <source>
        <dbReference type="EMBL" id="SHG77341.1"/>
    </source>
</evidence>
<protein>
    <recommendedName>
        <fullName evidence="9">Pycsar effector protein domain-containing protein</fullName>
    </recommendedName>
</protein>
<comment type="subcellular location">
    <subcellularLocation>
        <location evidence="1">Cell membrane</location>
    </subcellularLocation>
</comment>
<reference evidence="10 11" key="1">
    <citation type="submission" date="2016-11" db="EMBL/GenBank/DDBJ databases">
        <authorList>
            <person name="Jaros S."/>
            <person name="Januszkiewicz K."/>
            <person name="Wedrychowicz H."/>
        </authorList>
    </citation>
    <scope>NUCLEOTIDE SEQUENCE [LARGE SCALE GENOMIC DNA]</scope>
    <source>
        <strain evidence="10 11">DSM 24574</strain>
    </source>
</reference>
<evidence type="ECO:0000256" key="8">
    <source>
        <dbReference type="SAM" id="Phobius"/>
    </source>
</evidence>
<evidence type="ECO:0000256" key="4">
    <source>
        <dbReference type="ARBA" id="ARBA00022741"/>
    </source>
</evidence>
<evidence type="ECO:0000256" key="1">
    <source>
        <dbReference type="ARBA" id="ARBA00004236"/>
    </source>
</evidence>
<keyword evidence="5 8" id="KW-1133">Transmembrane helix</keyword>
<dbReference type="EMBL" id="FQWQ01000001">
    <property type="protein sequence ID" value="SHG77341.1"/>
    <property type="molecule type" value="Genomic_DNA"/>
</dbReference>
<evidence type="ECO:0000313" key="11">
    <source>
        <dbReference type="Proteomes" id="UP000184212"/>
    </source>
</evidence>
<dbReference type="Pfam" id="PF18967">
    <property type="entry name" value="PycTM"/>
    <property type="match status" value="1"/>
</dbReference>
<dbReference type="OrthoDB" id="1363277at2"/>
<evidence type="ECO:0000256" key="2">
    <source>
        <dbReference type="ARBA" id="ARBA00022475"/>
    </source>
</evidence>
<organism evidence="10 11">
    <name type="scientific">Chryseolinea serpens</name>
    <dbReference type="NCBI Taxonomy" id="947013"/>
    <lineage>
        <taxon>Bacteria</taxon>
        <taxon>Pseudomonadati</taxon>
        <taxon>Bacteroidota</taxon>
        <taxon>Cytophagia</taxon>
        <taxon>Cytophagales</taxon>
        <taxon>Fulvivirgaceae</taxon>
        <taxon>Chryseolinea</taxon>
    </lineage>
</organism>
<keyword evidence="2" id="KW-1003">Cell membrane</keyword>
<evidence type="ECO:0000256" key="6">
    <source>
        <dbReference type="ARBA" id="ARBA00023118"/>
    </source>
</evidence>
<dbReference type="Proteomes" id="UP000184212">
    <property type="component" value="Unassembled WGS sequence"/>
</dbReference>
<keyword evidence="7 8" id="KW-0472">Membrane</keyword>
<dbReference type="GO" id="GO:0000166">
    <property type="term" value="F:nucleotide binding"/>
    <property type="evidence" value="ECO:0007669"/>
    <property type="project" value="UniProtKB-KW"/>
</dbReference>
<evidence type="ECO:0000259" key="9">
    <source>
        <dbReference type="Pfam" id="PF18967"/>
    </source>
</evidence>
<keyword evidence="11" id="KW-1185">Reference proteome</keyword>
<feature type="domain" description="Pycsar effector protein" evidence="9">
    <location>
        <begin position="4"/>
        <end position="99"/>
    </location>
</feature>
<keyword evidence="3 8" id="KW-0812">Transmembrane</keyword>